<proteinExistence type="predicted"/>
<evidence type="ECO:0000313" key="3">
    <source>
        <dbReference type="Proteomes" id="UP000789572"/>
    </source>
</evidence>
<reference evidence="2" key="1">
    <citation type="submission" date="2021-06" db="EMBL/GenBank/DDBJ databases">
        <authorList>
            <person name="Kallberg Y."/>
            <person name="Tangrot J."/>
            <person name="Rosling A."/>
        </authorList>
    </citation>
    <scope>NUCLEOTIDE SEQUENCE</scope>
    <source>
        <strain evidence="2">IA702</strain>
    </source>
</reference>
<name>A0A9N9DH68_9GLOM</name>
<keyword evidence="1" id="KW-0812">Transmembrane</keyword>
<dbReference type="OrthoDB" id="2421077at2759"/>
<keyword evidence="3" id="KW-1185">Reference proteome</keyword>
<sequence length="348" mass="38546">MANGRQPVTSDVNNNNNVSTSAECTKYIQQPTLTNNTAYVGWFKPPLHLQMVPVGNAKGLNQVAFIMTVTETTFDPRNADAFQLVVGLTDTETEMKSAKGIINANDIDSTLVKSVALESIYIFFYHQKNYIDYARNVREIIKPSLLTDLGFPPKLISLSYLTSRLSSSGPMFHNDTIMKPNVYGSLIIKSNSFLVKTETEQRSRTIFNALGLLGGALTGSLTVYAILFGSDTLKPWGCIQSYCCCFARKTRLLLRKSFPTMTLESSGTLSNLSSSNSSASSNNLLLQQSASSQHLDALKLFLKEYVVDSTYFENLNSDEELNIFGKLLGKLDWKNNNNNNTDKDDDAI</sequence>
<feature type="transmembrane region" description="Helical" evidence="1">
    <location>
        <begin position="206"/>
        <end position="227"/>
    </location>
</feature>
<organism evidence="2 3">
    <name type="scientific">Paraglomus occultum</name>
    <dbReference type="NCBI Taxonomy" id="144539"/>
    <lineage>
        <taxon>Eukaryota</taxon>
        <taxon>Fungi</taxon>
        <taxon>Fungi incertae sedis</taxon>
        <taxon>Mucoromycota</taxon>
        <taxon>Glomeromycotina</taxon>
        <taxon>Glomeromycetes</taxon>
        <taxon>Paraglomerales</taxon>
        <taxon>Paraglomeraceae</taxon>
        <taxon>Paraglomus</taxon>
    </lineage>
</organism>
<protein>
    <submittedName>
        <fullName evidence="2">2575_t:CDS:1</fullName>
    </submittedName>
</protein>
<dbReference type="Proteomes" id="UP000789572">
    <property type="component" value="Unassembled WGS sequence"/>
</dbReference>
<keyword evidence="1" id="KW-0472">Membrane</keyword>
<comment type="caution">
    <text evidence="2">The sequence shown here is derived from an EMBL/GenBank/DDBJ whole genome shotgun (WGS) entry which is preliminary data.</text>
</comment>
<dbReference type="EMBL" id="CAJVPJ010003303">
    <property type="protein sequence ID" value="CAG8638217.1"/>
    <property type="molecule type" value="Genomic_DNA"/>
</dbReference>
<keyword evidence="1" id="KW-1133">Transmembrane helix</keyword>
<evidence type="ECO:0000256" key="1">
    <source>
        <dbReference type="SAM" id="Phobius"/>
    </source>
</evidence>
<gene>
    <name evidence="2" type="ORF">POCULU_LOCUS9272</name>
</gene>
<evidence type="ECO:0000313" key="2">
    <source>
        <dbReference type="EMBL" id="CAG8638217.1"/>
    </source>
</evidence>
<accession>A0A9N9DH68</accession>
<dbReference type="AlphaFoldDB" id="A0A9N9DH68"/>